<feature type="compositionally biased region" description="Polar residues" evidence="5">
    <location>
        <begin position="274"/>
        <end position="283"/>
    </location>
</feature>
<evidence type="ECO:0000256" key="5">
    <source>
        <dbReference type="SAM" id="MobiDB-lite"/>
    </source>
</evidence>
<feature type="compositionally biased region" description="Basic and acidic residues" evidence="5">
    <location>
        <begin position="248"/>
        <end position="271"/>
    </location>
</feature>
<dbReference type="AlphaFoldDB" id="A0AAD7F1A4"/>
<evidence type="ECO:0000256" key="4">
    <source>
        <dbReference type="PROSITE-ProRule" id="PRU00322"/>
    </source>
</evidence>
<dbReference type="PROSITE" id="PS01358">
    <property type="entry name" value="ZF_RANBP2_1"/>
    <property type="match status" value="1"/>
</dbReference>
<reference evidence="8" key="1">
    <citation type="submission" date="2023-03" db="EMBL/GenBank/DDBJ databases">
        <title>Massive genome expansion in bonnet fungi (Mycena s.s.) driven by repeated elements and novel gene families across ecological guilds.</title>
        <authorList>
            <consortium name="Lawrence Berkeley National Laboratory"/>
            <person name="Harder C.B."/>
            <person name="Miyauchi S."/>
            <person name="Viragh M."/>
            <person name="Kuo A."/>
            <person name="Thoen E."/>
            <person name="Andreopoulos B."/>
            <person name="Lu D."/>
            <person name="Skrede I."/>
            <person name="Drula E."/>
            <person name="Henrissat B."/>
            <person name="Morin E."/>
            <person name="Kohler A."/>
            <person name="Barry K."/>
            <person name="LaButti K."/>
            <person name="Morin E."/>
            <person name="Salamov A."/>
            <person name="Lipzen A."/>
            <person name="Mereny Z."/>
            <person name="Hegedus B."/>
            <person name="Baldrian P."/>
            <person name="Stursova M."/>
            <person name="Weitz H."/>
            <person name="Taylor A."/>
            <person name="Grigoriev I.V."/>
            <person name="Nagy L.G."/>
            <person name="Martin F."/>
            <person name="Kauserud H."/>
        </authorList>
    </citation>
    <scope>NUCLEOTIDE SEQUENCE</scope>
    <source>
        <strain evidence="8">CBHHK002</strain>
    </source>
</reference>
<dbReference type="PANTHER" id="PTHR46622">
    <property type="entry name" value="DNA-DEPENDENT METALLOPROTEASE WSS1"/>
    <property type="match status" value="1"/>
</dbReference>
<comment type="caution">
    <text evidence="8">The sequence shown here is derived from an EMBL/GenBank/DDBJ whole genome shotgun (WGS) entry which is preliminary data.</text>
</comment>
<dbReference type="PROSITE" id="PS51397">
    <property type="entry name" value="WLM"/>
    <property type="match status" value="1"/>
</dbReference>
<dbReference type="GO" id="GO:0006281">
    <property type="term" value="P:DNA repair"/>
    <property type="evidence" value="ECO:0007669"/>
    <property type="project" value="TreeGrafter"/>
</dbReference>
<protein>
    <submittedName>
        <fullName evidence="8">WLM domain-containing protein</fullName>
    </submittedName>
</protein>
<dbReference type="InterPro" id="IPR036443">
    <property type="entry name" value="Znf_RanBP2_sf"/>
</dbReference>
<dbReference type="GO" id="GO:0005634">
    <property type="term" value="C:nucleus"/>
    <property type="evidence" value="ECO:0007669"/>
    <property type="project" value="TreeGrafter"/>
</dbReference>
<keyword evidence="9" id="KW-1185">Reference proteome</keyword>
<dbReference type="GO" id="GO:0008270">
    <property type="term" value="F:zinc ion binding"/>
    <property type="evidence" value="ECO:0007669"/>
    <property type="project" value="UniProtKB-KW"/>
</dbReference>
<feature type="compositionally biased region" description="Basic and acidic residues" evidence="5">
    <location>
        <begin position="399"/>
        <end position="409"/>
    </location>
</feature>
<feature type="domain" description="WLM" evidence="7">
    <location>
        <begin position="8"/>
        <end position="262"/>
    </location>
</feature>
<dbReference type="Proteomes" id="UP001218218">
    <property type="component" value="Unassembled WGS sequence"/>
</dbReference>
<name>A0AAD7F1A4_9AGAR</name>
<evidence type="ECO:0000313" key="9">
    <source>
        <dbReference type="Proteomes" id="UP001218218"/>
    </source>
</evidence>
<feature type="compositionally biased region" description="Acidic residues" evidence="5">
    <location>
        <begin position="305"/>
        <end position="324"/>
    </location>
</feature>
<evidence type="ECO:0000259" key="7">
    <source>
        <dbReference type="PROSITE" id="PS51397"/>
    </source>
</evidence>
<dbReference type="Pfam" id="PF08325">
    <property type="entry name" value="WLM"/>
    <property type="match status" value="1"/>
</dbReference>
<feature type="region of interest" description="Disordered" evidence="5">
    <location>
        <begin position="172"/>
        <end position="346"/>
    </location>
</feature>
<keyword evidence="2 4" id="KW-0863">Zinc-finger</keyword>
<keyword evidence="3" id="KW-0862">Zinc</keyword>
<dbReference type="EMBL" id="JARIHO010000003">
    <property type="protein sequence ID" value="KAJ7364041.1"/>
    <property type="molecule type" value="Genomic_DNA"/>
</dbReference>
<evidence type="ECO:0000256" key="1">
    <source>
        <dbReference type="ARBA" id="ARBA00022723"/>
    </source>
</evidence>
<sequence length="478" mass="52205">MVHVRLNEKESNPNPYVNFISSLDVGDAASQEDARQFLRALAAQVKPLMKAHGLVVNSLEEYEFNRVFAGRNWNAGETVELVLRGPGGSFQPTSYIMSTLCHELAHIKHMNHGPAFQALWKRFRAEVRALQDKGYYGDGYWSAGTRLFDSAEVSGDGIEGGECPEFLCGGAQKQSRPSALGRKRRARGPRRETVASNKTGRQTAKKRKAGARVKSEYAFSGQGSLLTDGALDPKGKGVGFRKQAGSKRAREERALATEQRIKALQAAERRAKGSQPQASTSQAAKPESEEEDELDASRQGSRSDESEEDDLEEDEFGDEPVGETDAERRQALLRSGNSEDLQGLKAKGWKDFQNDFNFTRHDAKKKIPEAIIDISSDDDNDIPVASGSTFVMPSSKKASAKDSKTKEGGKSGALGLGGLVQSEISLRKKESLGMAPVKAGSRVLGVPKTQQWACHMCTFLNEESFLACSVCSTPRKQD</sequence>
<gene>
    <name evidence="8" type="ORF">DFH08DRAFT_838156</name>
</gene>
<dbReference type="Gene3D" id="2.30.30.380">
    <property type="entry name" value="Zn-finger domain of Sec23/24"/>
    <property type="match status" value="1"/>
</dbReference>
<keyword evidence="1" id="KW-0479">Metal-binding</keyword>
<dbReference type="InterPro" id="IPR001876">
    <property type="entry name" value="Znf_RanBP2"/>
</dbReference>
<organism evidence="8 9">
    <name type="scientific">Mycena albidolilacea</name>
    <dbReference type="NCBI Taxonomy" id="1033008"/>
    <lineage>
        <taxon>Eukaryota</taxon>
        <taxon>Fungi</taxon>
        <taxon>Dikarya</taxon>
        <taxon>Basidiomycota</taxon>
        <taxon>Agaricomycotina</taxon>
        <taxon>Agaricomycetes</taxon>
        <taxon>Agaricomycetidae</taxon>
        <taxon>Agaricales</taxon>
        <taxon>Marasmiineae</taxon>
        <taxon>Mycenaceae</taxon>
        <taxon>Mycena</taxon>
    </lineage>
</organism>
<feature type="region of interest" description="Disordered" evidence="5">
    <location>
        <begin position="393"/>
        <end position="414"/>
    </location>
</feature>
<proteinExistence type="predicted"/>
<dbReference type="Gene3D" id="3.30.2010.10">
    <property type="entry name" value="Metalloproteases ('zincins'), catalytic domain"/>
    <property type="match status" value="1"/>
</dbReference>
<dbReference type="PROSITE" id="PS50199">
    <property type="entry name" value="ZF_RANBP2_2"/>
    <property type="match status" value="1"/>
</dbReference>
<dbReference type="InterPro" id="IPR013536">
    <property type="entry name" value="WLM_dom"/>
</dbReference>
<dbReference type="GO" id="GO:0008237">
    <property type="term" value="F:metallopeptidase activity"/>
    <property type="evidence" value="ECO:0007669"/>
    <property type="project" value="TreeGrafter"/>
</dbReference>
<evidence type="ECO:0000256" key="3">
    <source>
        <dbReference type="ARBA" id="ARBA00022833"/>
    </source>
</evidence>
<evidence type="ECO:0000313" key="8">
    <source>
        <dbReference type="EMBL" id="KAJ7364041.1"/>
    </source>
</evidence>
<dbReference type="PANTHER" id="PTHR46622:SF1">
    <property type="entry name" value="DNA-DEPENDENT METALLOPROTEASE WSS1"/>
    <property type="match status" value="1"/>
</dbReference>
<dbReference type="InterPro" id="IPR053000">
    <property type="entry name" value="WSS1-like_metalloprotease"/>
</dbReference>
<evidence type="ECO:0000259" key="6">
    <source>
        <dbReference type="PROSITE" id="PS50199"/>
    </source>
</evidence>
<accession>A0AAD7F1A4</accession>
<evidence type="ECO:0000256" key="2">
    <source>
        <dbReference type="ARBA" id="ARBA00022771"/>
    </source>
</evidence>
<dbReference type="SMART" id="SM00547">
    <property type="entry name" value="ZnF_RBZ"/>
    <property type="match status" value="1"/>
</dbReference>
<dbReference type="SUPFAM" id="SSF90209">
    <property type="entry name" value="Ran binding protein zinc finger-like"/>
    <property type="match status" value="1"/>
</dbReference>
<feature type="domain" description="RanBP2-type" evidence="6">
    <location>
        <begin position="448"/>
        <end position="477"/>
    </location>
</feature>